<evidence type="ECO:0000313" key="1">
    <source>
        <dbReference type="EMBL" id="PQJ15681.1"/>
    </source>
</evidence>
<dbReference type="AlphaFoldDB" id="A0A2S7T7X6"/>
<keyword evidence="2" id="KW-1185">Reference proteome</keyword>
<protein>
    <submittedName>
        <fullName evidence="1">Uncharacterized protein</fullName>
    </submittedName>
</protein>
<comment type="caution">
    <text evidence="1">The sequence shown here is derived from an EMBL/GenBank/DDBJ whole genome shotgun (WGS) entry which is preliminary data.</text>
</comment>
<sequence length="187" mass="22122">MNWSRFIQKSSLNIQKDLFLLVVIFCVCTFVSAQDAGLKEKKIQKLEAEWEELVYQKGGCIGGMQYAHQPLGDEMEEYLVFGMSSWKVFVKQENNHLFEFLISQFSDTTKTKVHTCPFFIATNGEMAVYAIQKITKVNWYDFEDFNSYKDKKTTGSMDQPQMWLRSILTDHRKRKKLIGYYRAYYYK</sequence>
<accession>A0A2S7T7X6</accession>
<dbReference type="EMBL" id="MQVX01000001">
    <property type="protein sequence ID" value="PQJ15681.1"/>
    <property type="molecule type" value="Genomic_DNA"/>
</dbReference>
<organism evidence="1 2">
    <name type="scientific">Aureicoccus marinus</name>
    <dbReference type="NCBI Taxonomy" id="754435"/>
    <lineage>
        <taxon>Bacteria</taxon>
        <taxon>Pseudomonadati</taxon>
        <taxon>Bacteroidota</taxon>
        <taxon>Flavobacteriia</taxon>
        <taxon>Flavobacteriales</taxon>
        <taxon>Flavobacteriaceae</taxon>
        <taxon>Aureicoccus</taxon>
    </lineage>
</organism>
<evidence type="ECO:0000313" key="2">
    <source>
        <dbReference type="Proteomes" id="UP000239366"/>
    </source>
</evidence>
<reference evidence="2" key="1">
    <citation type="submission" date="2016-11" db="EMBL/GenBank/DDBJ databases">
        <title>Trade-off between light-utilization and light-protection in marine flavobacteria.</title>
        <authorList>
            <person name="Kumagai Y."/>
            <person name="Yoshizawa S."/>
            <person name="Kogure K."/>
        </authorList>
    </citation>
    <scope>NUCLEOTIDE SEQUENCE [LARGE SCALE GENOMIC DNA]</scope>
    <source>
        <strain evidence="2">SG-18</strain>
    </source>
</reference>
<gene>
    <name evidence="1" type="ORF">BST99_08015</name>
</gene>
<proteinExistence type="predicted"/>
<name>A0A2S7T7X6_9FLAO</name>
<dbReference type="Proteomes" id="UP000239366">
    <property type="component" value="Unassembled WGS sequence"/>
</dbReference>